<feature type="transmembrane region" description="Helical" evidence="8">
    <location>
        <begin position="347"/>
        <end position="367"/>
    </location>
</feature>
<dbReference type="InterPro" id="IPR044851">
    <property type="entry name" value="Wax_synthase"/>
</dbReference>
<dbReference type="Proteomes" id="UP000019376">
    <property type="component" value="Unassembled WGS sequence"/>
</dbReference>
<evidence type="ECO:0000313" key="11">
    <source>
        <dbReference type="Proteomes" id="UP000019376"/>
    </source>
</evidence>
<feature type="transmembrane region" description="Helical" evidence="8">
    <location>
        <begin position="309"/>
        <end position="326"/>
    </location>
</feature>
<evidence type="ECO:0000259" key="9">
    <source>
        <dbReference type="Pfam" id="PF13813"/>
    </source>
</evidence>
<comment type="pathway">
    <text evidence="2">Secondary metabolite biosynthesis.</text>
</comment>
<comment type="subcellular location">
    <subcellularLocation>
        <location evidence="1">Membrane</location>
        <topology evidence="1">Multi-pass membrane protein</topology>
    </subcellularLocation>
</comment>
<dbReference type="PANTHER" id="PTHR31595:SF57">
    <property type="entry name" value="OS04G0481900 PROTEIN"/>
    <property type="match status" value="1"/>
</dbReference>
<comment type="similarity">
    <text evidence="3">Belongs to the wax synthase family.</text>
</comment>
<dbReference type="HOGENOM" id="CLU_051221_1_0_1"/>
<evidence type="ECO:0000256" key="1">
    <source>
        <dbReference type="ARBA" id="ARBA00004141"/>
    </source>
</evidence>
<protein>
    <recommendedName>
        <fullName evidence="9">Wax synthase domain-containing protein</fullName>
    </recommendedName>
</protein>
<dbReference type="GO" id="GO:0008374">
    <property type="term" value="F:O-acyltransferase activity"/>
    <property type="evidence" value="ECO:0007669"/>
    <property type="project" value="InterPro"/>
</dbReference>
<feature type="transmembrane region" description="Helical" evidence="8">
    <location>
        <begin position="60"/>
        <end position="79"/>
    </location>
</feature>
<dbReference type="STRING" id="933388.S7Z938"/>
<organism evidence="10 11">
    <name type="scientific">Penicillium oxalicum (strain 114-2 / CGMCC 5302)</name>
    <name type="common">Penicillium decumbens</name>
    <dbReference type="NCBI Taxonomy" id="933388"/>
    <lineage>
        <taxon>Eukaryota</taxon>
        <taxon>Fungi</taxon>
        <taxon>Dikarya</taxon>
        <taxon>Ascomycota</taxon>
        <taxon>Pezizomycotina</taxon>
        <taxon>Eurotiomycetes</taxon>
        <taxon>Eurotiomycetidae</taxon>
        <taxon>Eurotiales</taxon>
        <taxon>Aspergillaceae</taxon>
        <taxon>Penicillium</taxon>
    </lineage>
</organism>
<name>S7Z938_PENO1</name>
<feature type="transmembrane region" description="Helical" evidence="8">
    <location>
        <begin position="6"/>
        <end position="26"/>
    </location>
</feature>
<feature type="transmembrane region" description="Helical" evidence="8">
    <location>
        <begin position="33"/>
        <end position="54"/>
    </location>
</feature>
<feature type="transmembrane region" description="Helical" evidence="8">
    <location>
        <begin position="278"/>
        <end position="297"/>
    </location>
</feature>
<keyword evidence="11" id="KW-1185">Reference proteome</keyword>
<gene>
    <name evidence="10" type="ORF">PDE_00118</name>
</gene>
<sequence length="390" mass="44797">MVLLQSLIPPAWFAVSSAVFFVSIHLPIKSRLYLSPFLIGTAILSLRASPYLTWLTGMNVLWALFACIWIQHAVAVLYFDQLKVPPTASSWLSTYKIWNDPRRQVSRGIPVQQQSPPRPPSRIKFTCYRLGKILLCWTLQLFIVGPLVPFYFGFTAQDFSPSRQTFLRRCLSLVHQAPPITLREIQIRLFLSVYWIWIAYLMLDLCNFFLAVLFSVILRLDPPEEWPPLFGSPRQAYSIRRFWTKFWHRLTVPCCAASGKQITRHLIGMIPGSRSEKVFVAFWTFLLSGLCHVVADWQAGEPCHPGDDLLFFVANFAAIALELMVVPRLKSRVKRYCADEKVARLAGSGWVEVVVGYVWVLAFFFWITPKWQYPKLHAVLIQAELDSGVI</sequence>
<dbReference type="GO" id="GO:0016020">
    <property type="term" value="C:membrane"/>
    <property type="evidence" value="ECO:0007669"/>
    <property type="project" value="UniProtKB-SubCell"/>
</dbReference>
<evidence type="ECO:0000256" key="8">
    <source>
        <dbReference type="SAM" id="Phobius"/>
    </source>
</evidence>
<evidence type="ECO:0000256" key="3">
    <source>
        <dbReference type="ARBA" id="ARBA00007282"/>
    </source>
</evidence>
<accession>S7Z938</accession>
<feature type="transmembrane region" description="Helical" evidence="8">
    <location>
        <begin position="133"/>
        <end position="154"/>
    </location>
</feature>
<keyword evidence="4" id="KW-0808">Transferase</keyword>
<keyword evidence="7 8" id="KW-0472">Membrane</keyword>
<evidence type="ECO:0000256" key="4">
    <source>
        <dbReference type="ARBA" id="ARBA00022679"/>
    </source>
</evidence>
<keyword evidence="5 8" id="KW-0812">Transmembrane</keyword>
<proteinExistence type="inferred from homology"/>
<dbReference type="GO" id="GO:0006629">
    <property type="term" value="P:lipid metabolic process"/>
    <property type="evidence" value="ECO:0007669"/>
    <property type="project" value="InterPro"/>
</dbReference>
<dbReference type="Pfam" id="PF13813">
    <property type="entry name" value="MBOAT_2"/>
    <property type="match status" value="1"/>
</dbReference>
<evidence type="ECO:0000256" key="2">
    <source>
        <dbReference type="ARBA" id="ARBA00005179"/>
    </source>
</evidence>
<dbReference type="AlphaFoldDB" id="S7Z938"/>
<evidence type="ECO:0000256" key="5">
    <source>
        <dbReference type="ARBA" id="ARBA00022692"/>
    </source>
</evidence>
<evidence type="ECO:0000256" key="7">
    <source>
        <dbReference type="ARBA" id="ARBA00023136"/>
    </source>
</evidence>
<feature type="transmembrane region" description="Helical" evidence="8">
    <location>
        <begin position="194"/>
        <end position="218"/>
    </location>
</feature>
<evidence type="ECO:0000313" key="10">
    <source>
        <dbReference type="EMBL" id="EPS25186.1"/>
    </source>
</evidence>
<evidence type="ECO:0000256" key="6">
    <source>
        <dbReference type="ARBA" id="ARBA00022989"/>
    </source>
</evidence>
<dbReference type="PANTHER" id="PTHR31595">
    <property type="entry name" value="LONG-CHAIN-ALCOHOL O-FATTY-ACYLTRANSFERASE 3-RELATED"/>
    <property type="match status" value="1"/>
</dbReference>
<dbReference type="EMBL" id="KB644408">
    <property type="protein sequence ID" value="EPS25186.1"/>
    <property type="molecule type" value="Genomic_DNA"/>
</dbReference>
<keyword evidence="6 8" id="KW-1133">Transmembrane helix</keyword>
<feature type="domain" description="Wax synthase" evidence="9">
    <location>
        <begin position="226"/>
        <end position="313"/>
    </location>
</feature>
<dbReference type="PhylomeDB" id="S7Z938"/>
<dbReference type="eggNOG" id="ENOG502SPHJ">
    <property type="taxonomic scope" value="Eukaryota"/>
</dbReference>
<dbReference type="InterPro" id="IPR032805">
    <property type="entry name" value="Wax_synthase_dom"/>
</dbReference>
<reference evidence="10 11" key="1">
    <citation type="journal article" date="2013" name="PLoS ONE">
        <title>Genomic and secretomic analyses reveal unique features of the lignocellulolytic enzyme system of Penicillium decumbens.</title>
        <authorList>
            <person name="Liu G."/>
            <person name="Zhang L."/>
            <person name="Wei X."/>
            <person name="Zou G."/>
            <person name="Qin Y."/>
            <person name="Ma L."/>
            <person name="Li J."/>
            <person name="Zheng H."/>
            <person name="Wang S."/>
            <person name="Wang C."/>
            <person name="Xun L."/>
            <person name="Zhao G.-P."/>
            <person name="Zhou Z."/>
            <person name="Qu Y."/>
        </authorList>
    </citation>
    <scope>NUCLEOTIDE SEQUENCE [LARGE SCALE GENOMIC DNA]</scope>
    <source>
        <strain evidence="11">114-2 / CGMCC 5302</strain>
    </source>
</reference>
<dbReference type="OrthoDB" id="1077582at2759"/>